<protein>
    <submittedName>
        <fullName evidence="1">Uncharacterized protein</fullName>
    </submittedName>
</protein>
<proteinExistence type="predicted"/>
<dbReference type="EMBL" id="BAAAZD010000001">
    <property type="protein sequence ID" value="GAA4000993.1"/>
    <property type="molecule type" value="Genomic_DNA"/>
</dbReference>
<gene>
    <name evidence="1" type="ORF">GCM10022211_09560</name>
</gene>
<organism evidence="1 2">
    <name type="scientific">Sphingomonas humi</name>
    <dbReference type="NCBI Taxonomy" id="335630"/>
    <lineage>
        <taxon>Bacteria</taxon>
        <taxon>Pseudomonadati</taxon>
        <taxon>Pseudomonadota</taxon>
        <taxon>Alphaproteobacteria</taxon>
        <taxon>Sphingomonadales</taxon>
        <taxon>Sphingomonadaceae</taxon>
        <taxon>Sphingomonas</taxon>
    </lineage>
</organism>
<keyword evidence="2" id="KW-1185">Reference proteome</keyword>
<evidence type="ECO:0000313" key="2">
    <source>
        <dbReference type="Proteomes" id="UP001501310"/>
    </source>
</evidence>
<name>A0ABP7RRD3_9SPHN</name>
<evidence type="ECO:0000313" key="1">
    <source>
        <dbReference type="EMBL" id="GAA4000993.1"/>
    </source>
</evidence>
<sequence length="238" mass="25894">MNWQIRGELQSLRFRVMTDQRPSAQKVSATTVSLHSVTANTDGEEASLESLIEDEDALERTESAASDYLARAAAQCLIEEFVMKGRHAALEGLRRKQPKRELARALKAGGRAGLDEEQVEAIEARLERDRDILANRVFGELADYDAPEGSGLSREQVRQIGKRAAKVMAELAEVHPRFQVMADYAPTIASRSARADAPAGILPDAAATPATRVVAVRDLDDAATVTPLRQPRPGQIAA</sequence>
<dbReference type="Proteomes" id="UP001501310">
    <property type="component" value="Unassembled WGS sequence"/>
</dbReference>
<comment type="caution">
    <text evidence="1">The sequence shown here is derived from an EMBL/GenBank/DDBJ whole genome shotgun (WGS) entry which is preliminary data.</text>
</comment>
<dbReference type="RefSeq" id="WP_344709025.1">
    <property type="nucleotide sequence ID" value="NZ_BAAAZD010000001.1"/>
</dbReference>
<reference evidence="2" key="1">
    <citation type="journal article" date="2019" name="Int. J. Syst. Evol. Microbiol.">
        <title>The Global Catalogue of Microorganisms (GCM) 10K type strain sequencing project: providing services to taxonomists for standard genome sequencing and annotation.</title>
        <authorList>
            <consortium name="The Broad Institute Genomics Platform"/>
            <consortium name="The Broad Institute Genome Sequencing Center for Infectious Disease"/>
            <person name="Wu L."/>
            <person name="Ma J."/>
        </authorList>
    </citation>
    <scope>NUCLEOTIDE SEQUENCE [LARGE SCALE GENOMIC DNA]</scope>
    <source>
        <strain evidence="2">JCM 16603</strain>
    </source>
</reference>
<accession>A0ABP7RRD3</accession>